<dbReference type="InterPro" id="IPR007318">
    <property type="entry name" value="Phopholipid_MeTrfase"/>
</dbReference>
<evidence type="ECO:0000256" key="1">
    <source>
        <dbReference type="ARBA" id="ARBA00004127"/>
    </source>
</evidence>
<reference evidence="7" key="1">
    <citation type="submission" date="2016-10" db="EMBL/GenBank/DDBJ databases">
        <authorList>
            <person name="Varghese N."/>
            <person name="Submissions S."/>
        </authorList>
    </citation>
    <scope>NUCLEOTIDE SEQUENCE [LARGE SCALE GENOMIC DNA]</scope>
    <source>
        <strain evidence="7">CGMCC 1.10657</strain>
    </source>
</reference>
<dbReference type="EMBL" id="FNQO01000001">
    <property type="protein sequence ID" value="SDZ87248.1"/>
    <property type="molecule type" value="Genomic_DNA"/>
</dbReference>
<sequence length="153" mass="16976">MKALETKIPPLLLMLAFAGAMYGVATLELAHFDSGNYGLTAAALLFCIGLVFCALAIIAFRRVDTTVNPTSPSSSSALVTSGIFRISRNPMYVAFLLFLLAWGLYLADALAIALALLFQRYLTAFQIKPEERALRRLFGDEYDAYLSRVRRWL</sequence>
<evidence type="ECO:0000313" key="6">
    <source>
        <dbReference type="EMBL" id="SDZ87248.1"/>
    </source>
</evidence>
<evidence type="ECO:0000256" key="4">
    <source>
        <dbReference type="ARBA" id="ARBA00023136"/>
    </source>
</evidence>
<dbReference type="Gene3D" id="1.20.120.1630">
    <property type="match status" value="1"/>
</dbReference>
<dbReference type="STRING" id="658218.SAMN05216562_0909"/>
<evidence type="ECO:0000313" key="7">
    <source>
        <dbReference type="Proteomes" id="UP000198658"/>
    </source>
</evidence>
<dbReference type="GO" id="GO:0012505">
    <property type="term" value="C:endomembrane system"/>
    <property type="evidence" value="ECO:0007669"/>
    <property type="project" value="UniProtKB-SubCell"/>
</dbReference>
<keyword evidence="3 5" id="KW-1133">Transmembrane helix</keyword>
<dbReference type="Pfam" id="PF04191">
    <property type="entry name" value="PEMT"/>
    <property type="match status" value="1"/>
</dbReference>
<keyword evidence="2 5" id="KW-0812">Transmembrane</keyword>
<dbReference type="GO" id="GO:0008168">
    <property type="term" value="F:methyltransferase activity"/>
    <property type="evidence" value="ECO:0007669"/>
    <property type="project" value="UniProtKB-KW"/>
</dbReference>
<feature type="transmembrane region" description="Helical" evidence="5">
    <location>
        <begin position="38"/>
        <end position="60"/>
    </location>
</feature>
<dbReference type="GO" id="GO:0032259">
    <property type="term" value="P:methylation"/>
    <property type="evidence" value="ECO:0007669"/>
    <property type="project" value="UniProtKB-KW"/>
</dbReference>
<proteinExistence type="predicted"/>
<evidence type="ECO:0000256" key="2">
    <source>
        <dbReference type="ARBA" id="ARBA00022692"/>
    </source>
</evidence>
<dbReference type="RefSeq" id="WP_091385566.1">
    <property type="nucleotide sequence ID" value="NZ_FNQO01000001.1"/>
</dbReference>
<name>A0A1H3WM24_9GAMM</name>
<keyword evidence="6" id="KW-0489">Methyltransferase</keyword>
<evidence type="ECO:0000256" key="3">
    <source>
        <dbReference type="ARBA" id="ARBA00022989"/>
    </source>
</evidence>
<feature type="transmembrane region" description="Helical" evidence="5">
    <location>
        <begin position="12"/>
        <end position="32"/>
    </location>
</feature>
<accession>A0A1H3WM24</accession>
<dbReference type="Proteomes" id="UP000198658">
    <property type="component" value="Unassembled WGS sequence"/>
</dbReference>
<dbReference type="OrthoDB" id="9811969at2"/>
<keyword evidence="6" id="KW-0808">Transferase</keyword>
<dbReference type="PANTHER" id="PTHR12714:SF24">
    <property type="entry name" value="SLR1182 PROTEIN"/>
    <property type="match status" value="1"/>
</dbReference>
<comment type="subcellular location">
    <subcellularLocation>
        <location evidence="1">Endomembrane system</location>
        <topology evidence="1">Multi-pass membrane protein</topology>
    </subcellularLocation>
</comment>
<feature type="transmembrane region" description="Helical" evidence="5">
    <location>
        <begin position="92"/>
        <end position="118"/>
    </location>
</feature>
<dbReference type="AlphaFoldDB" id="A0A1H3WM24"/>
<organism evidence="6 7">
    <name type="scientific">Microbulbifer marinus</name>
    <dbReference type="NCBI Taxonomy" id="658218"/>
    <lineage>
        <taxon>Bacteria</taxon>
        <taxon>Pseudomonadati</taxon>
        <taxon>Pseudomonadota</taxon>
        <taxon>Gammaproteobacteria</taxon>
        <taxon>Cellvibrionales</taxon>
        <taxon>Microbulbiferaceae</taxon>
        <taxon>Microbulbifer</taxon>
    </lineage>
</organism>
<keyword evidence="7" id="KW-1185">Reference proteome</keyword>
<evidence type="ECO:0000256" key="5">
    <source>
        <dbReference type="SAM" id="Phobius"/>
    </source>
</evidence>
<gene>
    <name evidence="6" type="ORF">SAMN05216562_0909</name>
</gene>
<keyword evidence="4 5" id="KW-0472">Membrane</keyword>
<protein>
    <submittedName>
        <fullName evidence="6">Protein-S-isoprenylcysteine O-methyltransferase Ste14</fullName>
    </submittedName>
</protein>
<dbReference type="PANTHER" id="PTHR12714">
    <property type="entry name" value="PROTEIN-S ISOPRENYLCYSTEINE O-METHYLTRANSFERASE"/>
    <property type="match status" value="1"/>
</dbReference>